<evidence type="ECO:0000256" key="7">
    <source>
        <dbReference type="ARBA" id="ARBA00022989"/>
    </source>
</evidence>
<dbReference type="GO" id="GO:0016705">
    <property type="term" value="F:oxidoreductase activity, acting on paired donors, with incorporation or reduction of molecular oxygen"/>
    <property type="evidence" value="ECO:0007669"/>
    <property type="project" value="InterPro"/>
</dbReference>
<feature type="non-terminal residue" evidence="11">
    <location>
        <position position="73"/>
    </location>
</feature>
<name>A0AAD4XYV6_9MAGN</name>
<keyword evidence="7" id="KW-1133">Transmembrane helix</keyword>
<evidence type="ECO:0000313" key="12">
    <source>
        <dbReference type="Proteomes" id="UP001202328"/>
    </source>
</evidence>
<evidence type="ECO:0008006" key="13">
    <source>
        <dbReference type="Google" id="ProtNLM"/>
    </source>
</evidence>
<dbReference type="InterPro" id="IPR050651">
    <property type="entry name" value="Plant_Cytochrome_P450_Monoox"/>
</dbReference>
<proteinExistence type="predicted"/>
<dbReference type="InterPro" id="IPR002401">
    <property type="entry name" value="Cyt_P450_E_grp-I"/>
</dbReference>
<sequence length="73" mass="8069">QLIVAASDTTSVALSWAMSLLLTNPNVLRKARDELNTKVGKERNVEGDDIDDLMYLQAIVKETLRLYPPGPLS</sequence>
<evidence type="ECO:0000256" key="9">
    <source>
        <dbReference type="ARBA" id="ARBA00023004"/>
    </source>
</evidence>
<feature type="non-terminal residue" evidence="11">
    <location>
        <position position="1"/>
    </location>
</feature>
<dbReference type="PRINTS" id="PR00463">
    <property type="entry name" value="EP450I"/>
</dbReference>
<dbReference type="PANTHER" id="PTHR47947">
    <property type="entry name" value="CYTOCHROME P450 82C3-RELATED"/>
    <property type="match status" value="1"/>
</dbReference>
<organism evidence="11 12">
    <name type="scientific">Papaver atlanticum</name>
    <dbReference type="NCBI Taxonomy" id="357466"/>
    <lineage>
        <taxon>Eukaryota</taxon>
        <taxon>Viridiplantae</taxon>
        <taxon>Streptophyta</taxon>
        <taxon>Embryophyta</taxon>
        <taxon>Tracheophyta</taxon>
        <taxon>Spermatophyta</taxon>
        <taxon>Magnoliopsida</taxon>
        <taxon>Ranunculales</taxon>
        <taxon>Papaveraceae</taxon>
        <taxon>Papaveroideae</taxon>
        <taxon>Papaver</taxon>
    </lineage>
</organism>
<accession>A0AAD4XYV6</accession>
<dbReference type="SUPFAM" id="SSF48264">
    <property type="entry name" value="Cytochrome P450"/>
    <property type="match status" value="1"/>
</dbReference>
<dbReference type="GO" id="GO:0004497">
    <property type="term" value="F:monooxygenase activity"/>
    <property type="evidence" value="ECO:0007669"/>
    <property type="project" value="InterPro"/>
</dbReference>
<comment type="subcellular location">
    <subcellularLocation>
        <location evidence="2">Membrane</location>
        <topology evidence="2">Single-pass membrane protein</topology>
    </subcellularLocation>
</comment>
<dbReference type="GO" id="GO:0020037">
    <property type="term" value="F:heme binding"/>
    <property type="evidence" value="ECO:0007669"/>
    <property type="project" value="InterPro"/>
</dbReference>
<keyword evidence="5" id="KW-0812">Transmembrane</keyword>
<dbReference type="InterPro" id="IPR036396">
    <property type="entry name" value="Cyt_P450_sf"/>
</dbReference>
<dbReference type="PRINTS" id="PR00385">
    <property type="entry name" value="P450"/>
</dbReference>
<keyword evidence="10" id="KW-0472">Membrane</keyword>
<gene>
    <name evidence="11" type="ORF">MKW98_018988</name>
</gene>
<comment type="pathway">
    <text evidence="3">Alkaloid biosynthesis.</text>
</comment>
<dbReference type="GO" id="GO:0033075">
    <property type="term" value="P:isoquinoline alkaloid biosynthetic process"/>
    <property type="evidence" value="ECO:0007669"/>
    <property type="project" value="UniProtKB-ARBA"/>
</dbReference>
<reference evidence="11" key="1">
    <citation type="submission" date="2022-04" db="EMBL/GenBank/DDBJ databases">
        <title>A functionally conserved STORR gene fusion in Papaver species that diverged 16.8 million years ago.</title>
        <authorList>
            <person name="Catania T."/>
        </authorList>
    </citation>
    <scope>NUCLEOTIDE SEQUENCE</scope>
    <source>
        <strain evidence="11">S-188037</strain>
    </source>
</reference>
<evidence type="ECO:0000256" key="5">
    <source>
        <dbReference type="ARBA" id="ARBA00022692"/>
    </source>
</evidence>
<evidence type="ECO:0000256" key="3">
    <source>
        <dbReference type="ARBA" id="ARBA00004913"/>
    </source>
</evidence>
<keyword evidence="9" id="KW-0408">Iron</keyword>
<dbReference type="AlphaFoldDB" id="A0AAD4XYV6"/>
<dbReference type="GO" id="GO:0005506">
    <property type="term" value="F:iron ion binding"/>
    <property type="evidence" value="ECO:0007669"/>
    <property type="project" value="InterPro"/>
</dbReference>
<evidence type="ECO:0000313" key="11">
    <source>
        <dbReference type="EMBL" id="KAI3959398.1"/>
    </source>
</evidence>
<dbReference type="InterPro" id="IPR001128">
    <property type="entry name" value="Cyt_P450"/>
</dbReference>
<dbReference type="GO" id="GO:0016020">
    <property type="term" value="C:membrane"/>
    <property type="evidence" value="ECO:0007669"/>
    <property type="project" value="UniProtKB-SubCell"/>
</dbReference>
<dbReference type="EMBL" id="JAJJMB010001069">
    <property type="protein sequence ID" value="KAI3959398.1"/>
    <property type="molecule type" value="Genomic_DNA"/>
</dbReference>
<keyword evidence="4" id="KW-0349">Heme</keyword>
<keyword evidence="6" id="KW-0479">Metal-binding</keyword>
<evidence type="ECO:0000256" key="2">
    <source>
        <dbReference type="ARBA" id="ARBA00004167"/>
    </source>
</evidence>
<evidence type="ECO:0000256" key="6">
    <source>
        <dbReference type="ARBA" id="ARBA00022723"/>
    </source>
</evidence>
<evidence type="ECO:0000256" key="8">
    <source>
        <dbReference type="ARBA" id="ARBA00023002"/>
    </source>
</evidence>
<dbReference type="Proteomes" id="UP001202328">
    <property type="component" value="Unassembled WGS sequence"/>
</dbReference>
<keyword evidence="8" id="KW-0560">Oxidoreductase</keyword>
<evidence type="ECO:0000256" key="4">
    <source>
        <dbReference type="ARBA" id="ARBA00022617"/>
    </source>
</evidence>
<comment type="cofactor">
    <cofactor evidence="1">
        <name>heme</name>
        <dbReference type="ChEBI" id="CHEBI:30413"/>
    </cofactor>
</comment>
<dbReference type="Pfam" id="PF00067">
    <property type="entry name" value="p450"/>
    <property type="match status" value="1"/>
</dbReference>
<dbReference type="Gene3D" id="1.10.630.10">
    <property type="entry name" value="Cytochrome P450"/>
    <property type="match status" value="1"/>
</dbReference>
<evidence type="ECO:0000256" key="10">
    <source>
        <dbReference type="ARBA" id="ARBA00023136"/>
    </source>
</evidence>
<keyword evidence="12" id="KW-1185">Reference proteome</keyword>
<evidence type="ECO:0000256" key="1">
    <source>
        <dbReference type="ARBA" id="ARBA00001971"/>
    </source>
</evidence>
<protein>
    <recommendedName>
        <fullName evidence="13">Cytochrome P450</fullName>
    </recommendedName>
</protein>
<comment type="caution">
    <text evidence="11">The sequence shown here is derived from an EMBL/GenBank/DDBJ whole genome shotgun (WGS) entry which is preliminary data.</text>
</comment>
<dbReference type="PANTHER" id="PTHR47947:SF26">
    <property type="entry name" value="CYTOCHROME P450"/>
    <property type="match status" value="1"/>
</dbReference>